<dbReference type="RefSeq" id="WP_103113464.1">
    <property type="nucleotide sequence ID" value="NZ_BEIU01000026.1"/>
</dbReference>
<gene>
    <name evidence="1" type="ORF">BGM30_44800</name>
</gene>
<organism evidence="1 2">
    <name type="scientific">Microcystis aeruginosa NIES-298</name>
    <dbReference type="NCBI Taxonomy" id="449468"/>
    <lineage>
        <taxon>Bacteria</taxon>
        <taxon>Bacillati</taxon>
        <taxon>Cyanobacteriota</taxon>
        <taxon>Cyanophyceae</taxon>
        <taxon>Oscillatoriophycideae</taxon>
        <taxon>Chroococcales</taxon>
        <taxon>Microcystaceae</taxon>
        <taxon>Microcystis</taxon>
    </lineage>
</organism>
<reference evidence="2" key="1">
    <citation type="submission" date="2017-12" db="EMBL/GenBank/DDBJ databases">
        <title>Improved Draft Genome Sequence of Microcystis aeruginosa NIES-298, a Microcystin-Producing Cyanobacterium from Lake Kasumigaura, Japan.</title>
        <authorList>
            <person name="Yamaguchi H."/>
            <person name="Suzuki S."/>
            <person name="Kawachi M."/>
        </authorList>
    </citation>
    <scope>NUCLEOTIDE SEQUENCE [LARGE SCALE GENOMIC DNA]</scope>
    <source>
        <strain evidence="2">NIES-298</strain>
    </source>
</reference>
<accession>A0A2H6BYX7</accession>
<sequence>MIFLQQGNSNQSYNPNSVLIPLTSLKEYGFNESNWEDSPRNRQKAILTILKMICATPFVQILGLEKPAKPSQSTPYPNIINTTYALTHILQGDLLKNTISDIPLPSTGIGGIRLEEIFGKASKNNNNLIIPFEDIYPEGYQISEDNRSFFSAFFRYLIYGEDIPIRSASVPSAVIKKSASNATIDDFGNRKVEIKITYSITFQQIITQSDHLDLNFIN</sequence>
<protein>
    <submittedName>
        <fullName evidence="1">Uncharacterized protein</fullName>
    </submittedName>
</protein>
<name>A0A2H6BYX7_MICAE</name>
<dbReference type="Proteomes" id="UP000236321">
    <property type="component" value="Unassembled WGS sequence"/>
</dbReference>
<comment type="caution">
    <text evidence="1">The sequence shown here is derived from an EMBL/GenBank/DDBJ whole genome shotgun (WGS) entry which is preliminary data.</text>
</comment>
<dbReference type="EMBL" id="BEYQ01000022">
    <property type="protein sequence ID" value="GBD55387.1"/>
    <property type="molecule type" value="Genomic_DNA"/>
</dbReference>
<dbReference type="AlphaFoldDB" id="A0A2H6BYX7"/>
<proteinExistence type="predicted"/>
<evidence type="ECO:0000313" key="2">
    <source>
        <dbReference type="Proteomes" id="UP000236321"/>
    </source>
</evidence>
<evidence type="ECO:0000313" key="1">
    <source>
        <dbReference type="EMBL" id="GBD55387.1"/>
    </source>
</evidence>